<comment type="caution">
    <text evidence="2">The sequence shown here is derived from an EMBL/GenBank/DDBJ whole genome shotgun (WGS) entry which is preliminary data.</text>
</comment>
<dbReference type="Proteomes" id="UP000299102">
    <property type="component" value="Unassembled WGS sequence"/>
</dbReference>
<keyword evidence="3" id="KW-1185">Reference proteome</keyword>
<evidence type="ECO:0000313" key="3">
    <source>
        <dbReference type="Proteomes" id="UP000299102"/>
    </source>
</evidence>
<proteinExistence type="predicted"/>
<feature type="compositionally biased region" description="Basic and acidic residues" evidence="1">
    <location>
        <begin position="13"/>
        <end position="26"/>
    </location>
</feature>
<sequence>MQFPITHLVNGDAGKRPTDTFETETKDRERVRKGIDLLEHKMYCANINIVVVEQVACEASDLRAGLANVGSISTLNLVVCRMLVDEKQNIGKSDEQDSRPSTEASIPLSSSIYQDHNILKAPGRHCSWDEVRSTTTLERLLMEPSNATNKAGLEATLTSESRAWLHTLPSPNFDTLLDDNSFQIETRIGIKTRPGLESKAETSPESWLTSWSVDMKDVTVRSMPTKPKPRAKAKLNLFANIPISEPRTCRFSQSVTTVLNAERDTTDGLGINKDYNSLLCRRAGGRVVDVVADQVELTTRGHCELGQRAIANCLIFRSYT</sequence>
<evidence type="ECO:0000313" key="2">
    <source>
        <dbReference type="EMBL" id="GBP43513.1"/>
    </source>
</evidence>
<accession>A0A4C1VXI8</accession>
<name>A0A4C1VXI8_EUMVA</name>
<dbReference type="AlphaFoldDB" id="A0A4C1VXI8"/>
<dbReference type="EMBL" id="BGZK01000437">
    <property type="protein sequence ID" value="GBP43513.1"/>
    <property type="molecule type" value="Genomic_DNA"/>
</dbReference>
<protein>
    <submittedName>
        <fullName evidence="2">Uncharacterized protein</fullName>
    </submittedName>
</protein>
<evidence type="ECO:0000256" key="1">
    <source>
        <dbReference type="SAM" id="MobiDB-lite"/>
    </source>
</evidence>
<feature type="region of interest" description="Disordered" evidence="1">
    <location>
        <begin position="1"/>
        <end position="26"/>
    </location>
</feature>
<organism evidence="2 3">
    <name type="scientific">Eumeta variegata</name>
    <name type="common">Bagworm moth</name>
    <name type="synonym">Eumeta japonica</name>
    <dbReference type="NCBI Taxonomy" id="151549"/>
    <lineage>
        <taxon>Eukaryota</taxon>
        <taxon>Metazoa</taxon>
        <taxon>Ecdysozoa</taxon>
        <taxon>Arthropoda</taxon>
        <taxon>Hexapoda</taxon>
        <taxon>Insecta</taxon>
        <taxon>Pterygota</taxon>
        <taxon>Neoptera</taxon>
        <taxon>Endopterygota</taxon>
        <taxon>Lepidoptera</taxon>
        <taxon>Glossata</taxon>
        <taxon>Ditrysia</taxon>
        <taxon>Tineoidea</taxon>
        <taxon>Psychidae</taxon>
        <taxon>Oiketicinae</taxon>
        <taxon>Eumeta</taxon>
    </lineage>
</organism>
<gene>
    <name evidence="2" type="ORF">EVAR_30470_1</name>
</gene>
<reference evidence="2 3" key="1">
    <citation type="journal article" date="2019" name="Commun. Biol.">
        <title>The bagworm genome reveals a unique fibroin gene that provides high tensile strength.</title>
        <authorList>
            <person name="Kono N."/>
            <person name="Nakamura H."/>
            <person name="Ohtoshi R."/>
            <person name="Tomita M."/>
            <person name="Numata K."/>
            <person name="Arakawa K."/>
        </authorList>
    </citation>
    <scope>NUCLEOTIDE SEQUENCE [LARGE SCALE GENOMIC DNA]</scope>
</reference>